<dbReference type="GO" id="GO:0009097">
    <property type="term" value="P:isoleucine biosynthetic process"/>
    <property type="evidence" value="ECO:0007669"/>
    <property type="project" value="TreeGrafter"/>
</dbReference>
<evidence type="ECO:0000313" key="3">
    <source>
        <dbReference type="Proteomes" id="UP000326939"/>
    </source>
</evidence>
<accession>A0A5N5J0B6</accession>
<dbReference type="GO" id="GO:0009507">
    <property type="term" value="C:chloroplast"/>
    <property type="evidence" value="ECO:0007669"/>
    <property type="project" value="TreeGrafter"/>
</dbReference>
<dbReference type="GO" id="GO:0004455">
    <property type="term" value="F:ketol-acid reductoisomerase activity"/>
    <property type="evidence" value="ECO:0007669"/>
    <property type="project" value="TreeGrafter"/>
</dbReference>
<dbReference type="GO" id="GO:0009099">
    <property type="term" value="P:L-valine biosynthetic process"/>
    <property type="evidence" value="ECO:0007669"/>
    <property type="project" value="TreeGrafter"/>
</dbReference>
<dbReference type="EMBL" id="VDCV01000019">
    <property type="protein sequence ID" value="KAB5512651.1"/>
    <property type="molecule type" value="Genomic_DNA"/>
</dbReference>
<dbReference type="Pfam" id="PF07991">
    <property type="entry name" value="KARI_N"/>
    <property type="match status" value="2"/>
</dbReference>
<organism evidence="2 3">
    <name type="scientific">Salix brachista</name>
    <dbReference type="NCBI Taxonomy" id="2182728"/>
    <lineage>
        <taxon>Eukaryota</taxon>
        <taxon>Viridiplantae</taxon>
        <taxon>Streptophyta</taxon>
        <taxon>Embryophyta</taxon>
        <taxon>Tracheophyta</taxon>
        <taxon>Spermatophyta</taxon>
        <taxon>Magnoliopsida</taxon>
        <taxon>eudicotyledons</taxon>
        <taxon>Gunneridae</taxon>
        <taxon>Pentapetalae</taxon>
        <taxon>rosids</taxon>
        <taxon>fabids</taxon>
        <taxon>Malpighiales</taxon>
        <taxon>Salicaceae</taxon>
        <taxon>Saliceae</taxon>
        <taxon>Salix</taxon>
    </lineage>
</organism>
<dbReference type="PROSITE" id="PS51850">
    <property type="entry name" value="KARI_N"/>
    <property type="match status" value="1"/>
</dbReference>
<comment type="caution">
    <text evidence="2">The sequence shown here is derived from an EMBL/GenBank/DDBJ whole genome shotgun (WGS) entry which is preliminary data.</text>
</comment>
<gene>
    <name evidence="2" type="ORF">DKX38_029679</name>
</gene>
<name>A0A5N5J0B6_9ROSI</name>
<feature type="domain" description="KARI N-terminal Rossmann" evidence="1">
    <location>
        <begin position="250"/>
        <end position="571"/>
    </location>
</feature>
<proteinExistence type="predicted"/>
<evidence type="ECO:0000259" key="1">
    <source>
        <dbReference type="PROSITE" id="PS51850"/>
    </source>
</evidence>
<dbReference type="Proteomes" id="UP000326939">
    <property type="component" value="Chromosome 19"/>
</dbReference>
<dbReference type="PANTHER" id="PTHR21371">
    <property type="entry name" value="KETOL-ACID REDUCTOISOMERASE, MITOCHONDRIAL"/>
    <property type="match status" value="1"/>
</dbReference>
<dbReference type="AlphaFoldDB" id="A0A5N5J0B6"/>
<dbReference type="Gene3D" id="3.40.50.720">
    <property type="entry name" value="NAD(P)-binding Rossmann-like Domain"/>
    <property type="match status" value="2"/>
</dbReference>
<dbReference type="InterPro" id="IPR013023">
    <property type="entry name" value="KARI"/>
</dbReference>
<dbReference type="InterPro" id="IPR013116">
    <property type="entry name" value="KARI_N"/>
</dbReference>
<dbReference type="InterPro" id="IPR036291">
    <property type="entry name" value="NAD(P)-bd_dom_sf"/>
</dbReference>
<keyword evidence="3" id="KW-1185">Reference proteome</keyword>
<dbReference type="SUPFAM" id="SSF51735">
    <property type="entry name" value="NAD(P)-binding Rossmann-fold domains"/>
    <property type="match status" value="2"/>
</dbReference>
<dbReference type="PANTHER" id="PTHR21371:SF1">
    <property type="entry name" value="KETOL-ACID REDUCTOISOMERASE, MITOCHONDRIAL"/>
    <property type="match status" value="1"/>
</dbReference>
<dbReference type="GO" id="GO:0005739">
    <property type="term" value="C:mitochondrion"/>
    <property type="evidence" value="ECO:0007669"/>
    <property type="project" value="TreeGrafter"/>
</dbReference>
<sequence>MAAVYCGYALPSPKPAPPNSLSNTYSHNGLSLIRRKPKLSASRMPVAYPYAKKKPISASLDFETSYRKKKSISPDGVQEEELLFETHIGASAPLLPPTIPPKPSKPVPYPQQFYVFLSLVLTLIGELHKNSNVSGGSGGGEKDREVSLSSHVKETRFELHGNVSASLFGAKFSQFLQWDFFNPVAVQAIIAAVTKIRGGFGGGHSGRGSVVAALERVMHPRVKLPASLDFETFVFKKEKIILAGHDKCIVRGGKDVFPLLPYAFKGIEQIGVIGWVSQGSVQAQNLRDALAEVKSDIKVKVGLKKNSSSFAEARAAGFTDESDTLGDIWETISGSDLVLLLISNAEQARQKTRSFSILNSSLRTLCGVKNKSKYRVGASNTDGVVLLLVFDVIIEIVSCDVLQGLLFCMYCINANLLAQGSIWSQLMRSAKLGEENVSDFLAYLQHICFQYIFPHNSSSRGKSSVMHSAGVYEKVFSRMKPNSILGLSHGFLIEHLQSMGLGFPKHISVIAVCPVEEAQSVRRESVHGQKISGAGINSSIAVHQDVDGRGTDVAFGMVSCPGSPFTFAATL</sequence>
<reference evidence="3" key="1">
    <citation type="journal article" date="2019" name="Gigascience">
        <title>De novo genome assembly of the endangered Acer yangbiense, a plant species with extremely small populations endemic to Yunnan Province, China.</title>
        <authorList>
            <person name="Yang J."/>
            <person name="Wariss H.M."/>
            <person name="Tao L."/>
            <person name="Zhang R."/>
            <person name="Yun Q."/>
            <person name="Hollingsworth P."/>
            <person name="Dao Z."/>
            <person name="Luo G."/>
            <person name="Guo H."/>
            <person name="Ma Y."/>
            <person name="Sun W."/>
        </authorList>
    </citation>
    <scope>NUCLEOTIDE SEQUENCE [LARGE SCALE GENOMIC DNA]</scope>
    <source>
        <strain evidence="3">cv. br00</strain>
    </source>
</reference>
<evidence type="ECO:0000313" key="2">
    <source>
        <dbReference type="EMBL" id="KAB5512651.1"/>
    </source>
</evidence>
<protein>
    <recommendedName>
        <fullName evidence="1">KARI N-terminal Rossmann domain-containing protein</fullName>
    </recommendedName>
</protein>